<proteinExistence type="inferred from homology"/>
<dbReference type="Gene3D" id="3.40.50.2300">
    <property type="match status" value="4"/>
</dbReference>
<evidence type="ECO:0000256" key="11">
    <source>
        <dbReference type="ARBA" id="ARBA00023224"/>
    </source>
</evidence>
<feature type="transmembrane region" description="Helical" evidence="12">
    <location>
        <begin position="766"/>
        <end position="788"/>
    </location>
</feature>
<evidence type="ECO:0000256" key="9">
    <source>
        <dbReference type="ARBA" id="ARBA00023170"/>
    </source>
</evidence>
<dbReference type="PRINTS" id="PR01535">
    <property type="entry name" value="VOMERONASL2R"/>
</dbReference>
<evidence type="ECO:0000256" key="13">
    <source>
        <dbReference type="SAM" id="SignalP"/>
    </source>
</evidence>
<dbReference type="Gene3D" id="2.10.50.30">
    <property type="entry name" value="GPCR, family 3, nine cysteines domain"/>
    <property type="match status" value="2"/>
</dbReference>
<evidence type="ECO:0000313" key="15">
    <source>
        <dbReference type="EMBL" id="KAK3548759.1"/>
    </source>
</evidence>
<feature type="transmembrane region" description="Helical" evidence="12">
    <location>
        <begin position="644"/>
        <end position="665"/>
    </location>
</feature>
<keyword evidence="10" id="KW-0325">Glycoprotein</keyword>
<dbReference type="InterPro" id="IPR004073">
    <property type="entry name" value="GPCR_3_vmron_rcpt_2"/>
</dbReference>
<dbReference type="EMBL" id="JAUCMX010000004">
    <property type="protein sequence ID" value="KAK3548759.1"/>
    <property type="molecule type" value="Genomic_DNA"/>
</dbReference>
<dbReference type="PRINTS" id="PR00248">
    <property type="entry name" value="GPCRMGR"/>
</dbReference>
<dbReference type="CDD" id="cd15283">
    <property type="entry name" value="7tmC_V2R_pheromone"/>
    <property type="match status" value="1"/>
</dbReference>
<dbReference type="PANTHER" id="PTHR24061">
    <property type="entry name" value="CALCIUM-SENSING RECEPTOR-RELATED"/>
    <property type="match status" value="1"/>
</dbReference>
<dbReference type="CDD" id="cd06364">
    <property type="entry name" value="PBP1_CaSR"/>
    <property type="match status" value="2"/>
</dbReference>
<dbReference type="InterPro" id="IPR028082">
    <property type="entry name" value="Peripla_BP_I"/>
</dbReference>
<evidence type="ECO:0000256" key="4">
    <source>
        <dbReference type="ARBA" id="ARBA00022692"/>
    </source>
</evidence>
<dbReference type="FunFam" id="2.10.50.30:FF:000003">
    <property type="entry name" value="Vomeronasal 2, receptor 120"/>
    <property type="match status" value="1"/>
</dbReference>
<keyword evidence="3" id="KW-1003">Cell membrane</keyword>
<dbReference type="Pfam" id="PF07562">
    <property type="entry name" value="NCD3G"/>
    <property type="match status" value="2"/>
</dbReference>
<feature type="transmembrane region" description="Helical" evidence="12">
    <location>
        <begin position="606"/>
        <end position="632"/>
    </location>
</feature>
<dbReference type="SMART" id="SM01411">
    <property type="entry name" value="Ephrin_rec_like"/>
    <property type="match status" value="2"/>
</dbReference>
<reference evidence="15" key="1">
    <citation type="submission" date="2023-06" db="EMBL/GenBank/DDBJ databases">
        <title>Male Hemibagrus guttatus genome.</title>
        <authorList>
            <person name="Bian C."/>
        </authorList>
    </citation>
    <scope>NUCLEOTIDE SEQUENCE</scope>
    <source>
        <strain evidence="15">Male_cb2023</strain>
        <tissue evidence="15">Muscle</tissue>
    </source>
</reference>
<comment type="caution">
    <text evidence="15">The sequence shown here is derived from an EMBL/GenBank/DDBJ whole genome shotgun (WGS) entry which is preliminary data.</text>
</comment>
<evidence type="ECO:0000313" key="16">
    <source>
        <dbReference type="Proteomes" id="UP001274896"/>
    </source>
</evidence>
<evidence type="ECO:0000256" key="6">
    <source>
        <dbReference type="ARBA" id="ARBA00022989"/>
    </source>
</evidence>
<feature type="transmembrane region" description="Helical" evidence="12">
    <location>
        <begin position="1411"/>
        <end position="1432"/>
    </location>
</feature>
<feature type="transmembrane region" description="Helical" evidence="12">
    <location>
        <begin position="1600"/>
        <end position="1624"/>
    </location>
</feature>
<evidence type="ECO:0000256" key="1">
    <source>
        <dbReference type="ARBA" id="ARBA00004651"/>
    </source>
</evidence>
<feature type="transmembrane region" description="Helical" evidence="12">
    <location>
        <begin position="1489"/>
        <end position="1513"/>
    </location>
</feature>
<keyword evidence="16" id="KW-1185">Reference proteome</keyword>
<evidence type="ECO:0000256" key="12">
    <source>
        <dbReference type="SAM" id="Phobius"/>
    </source>
</evidence>
<dbReference type="InterPro" id="IPR011500">
    <property type="entry name" value="GPCR_3_9-Cys_dom"/>
</dbReference>
<dbReference type="SUPFAM" id="SSF53822">
    <property type="entry name" value="Periplasmic binding protein-like I"/>
    <property type="match status" value="2"/>
</dbReference>
<keyword evidence="6 12" id="KW-1133">Transmembrane helix</keyword>
<sequence>MLGNMSMGELPLLAIFLLLWPKVQSSESSSGCQRTGEFDSHVLEMDGDVILGGLFPLHYIAPETEYVFTDRPQVQRCSGFDLRAFRWIQTMVFAIEEINRNPRLLPGVMLGYRILDSCDHVHTSLQSAFSLVNGSSTSQTESSATRSVPCLSKAPVPAIIGLASSSPTRAVAQTFGPFHIPLISYFATCTCLTDKHVYPTFLRTVPSDVFQVQALVQLMAHFNWRWVGTIGTEDDYSRYGIQAFTEQLKEWGGCVAFHCTIPKVPTPKQISAIIDALEASTARVIVVFATEGQLLELLSEVAMRNLTGLQWVASEAWVTASVLTAPVFQHVLTGTLGFSFRGANISGLSEFLLRVRPSNNPGSAFTKMFWEEQFNCRLDYGSSEGLDRPLCTGLENLEQVESSYTSVTPVRVSYNVYKAVYAIAHALHHLLQCTSVTQASNQRSCNTGAEFTPGQLLYHLMRVNFTNQFGEKVYFDENGEPVPLYDIINWQKDGRGGIRFHKVGSYDGSALRWQQLKMDMDLIEWTGGQSQVPLSLCTVPCPPGTRQAIRPGQPICCFDCLPCTEGEFTNISGATECIRCPLYYWSNAERVACVAGIEEFLSFQEIMGVILVTLSLLGVAAATAVSVIFFLFRSTPIVKANNSELSFLLLLSLKLCFLCSLVFLGRPSMWSCQARQAAFGISFVLCISCILVKTIVVLLAFHSTMPGSSSLKRFGPPQQRAFIVTCTAGQAILCISWLALAPPYPFKNTSYQGGRIILECKDVWPLGFYLVLGYIGLLSCVCFILAFLGRKLPESSSRCQRMGEFNPHVLEMEGDVILGGLFPLHYVAPEPDYVFTDRPQVKTCSSFDLRAFRWVQTMVFAIEEINRNPRLLPGVMLGYRILDSCDHVHTSLQSALSLVNGSSTSQTDSSATRSVPCLSKAPVPAVIGLASSSPTRAVAQTFGPFQIPMISYFATCTCLTDKHVYPTFLRTVPSDVFQVQALVQLMAHFNWRWIGTIGTEDDYSRYGIQAFTEQLKEWGGCVAFHCTIPESPTPKQISAIIDVLVTSTARVIVVFASEVQLLELLSEVAMRNLTGWQWIASESWVAASVLTSPVFQYVLTGTLGFSFRGANISGLSEFLLRVRPSNNPGSAFTKMFWEEQFNCRLVYGSSEGLDRPLCTGLENLEQVESSYTNVTPVRVSYNVYKAVYAIAHALHHLLQCTSIAQVSDQRSCNTGAEFTPGQLLYYLRRVNFTNQFGEKVYFDENGEPVPVYDIINWQKDGRGGIRFKKVGSYDGSAPRWQQLKMEIDLIEWTGGKSQVPLSLCTFPCPPGTRQATRPGQPICCFDCLPCTEGEFTNTSGATKCIRCPLYFWSNAERVACVAGIEEFLSFQEIMGVILVTLSLLGVAAATAVSVIFFLFRSTPIVKANNSELSFLLLLSLKLCFLCSLVFLGRPSMWSCQARQAAFGISFVLCISCILVKTIVVLLAFHSTMPGSSSLKRFGPPQQRAFIVTCTAGQAILCISWLALAPPYPFKNTSYQGGRIILECKDVWPLGFYLVLGYIGLLSCVCFILAFLGRNLPGTFNEAKLITFSMLIFFAVWISFIPAYNSIPGKYTVAVEVFAILASTFGLLICIFAPKCYIILLRPELNTKKGMTGKT</sequence>
<dbReference type="InterPro" id="IPR017978">
    <property type="entry name" value="GPCR_3_C"/>
</dbReference>
<dbReference type="InterPro" id="IPR017979">
    <property type="entry name" value="GPCR_3_CS"/>
</dbReference>
<dbReference type="FunFam" id="2.10.50.30:FF:000002">
    <property type="entry name" value="Vomeronasal 2 receptor, h1"/>
    <property type="match status" value="1"/>
</dbReference>
<keyword evidence="11" id="KW-0807">Transducer</keyword>
<feature type="transmembrane region" description="Helical" evidence="12">
    <location>
        <begin position="1444"/>
        <end position="1468"/>
    </location>
</feature>
<evidence type="ECO:0000256" key="2">
    <source>
        <dbReference type="ARBA" id="ARBA00007242"/>
    </source>
</evidence>
<dbReference type="InterPro" id="IPR001828">
    <property type="entry name" value="ANF_lig-bd_rcpt"/>
</dbReference>
<dbReference type="PROSITE" id="PS50259">
    <property type="entry name" value="G_PROTEIN_RECEP_F3_4"/>
    <property type="match status" value="2"/>
</dbReference>
<dbReference type="GO" id="GO:0005886">
    <property type="term" value="C:plasma membrane"/>
    <property type="evidence" value="ECO:0007669"/>
    <property type="project" value="UniProtKB-SubCell"/>
</dbReference>
<feature type="transmembrane region" description="Helical" evidence="12">
    <location>
        <begin position="1373"/>
        <end position="1399"/>
    </location>
</feature>
<evidence type="ECO:0000256" key="8">
    <source>
        <dbReference type="ARBA" id="ARBA00023136"/>
    </source>
</evidence>
<evidence type="ECO:0000256" key="5">
    <source>
        <dbReference type="ARBA" id="ARBA00022729"/>
    </source>
</evidence>
<dbReference type="Pfam" id="PF01094">
    <property type="entry name" value="ANF_receptor"/>
    <property type="match status" value="2"/>
</dbReference>
<dbReference type="InterPro" id="IPR000337">
    <property type="entry name" value="GPCR_3"/>
</dbReference>
<comment type="subcellular location">
    <subcellularLocation>
        <location evidence="1">Cell membrane</location>
        <topology evidence="1">Multi-pass membrane protein</topology>
    </subcellularLocation>
</comment>
<dbReference type="PANTHER" id="PTHR24061:SF579">
    <property type="entry name" value="OLFACTORY RECEPTOR C FAMILY, U1"/>
    <property type="match status" value="1"/>
</dbReference>
<feature type="domain" description="G-protein coupled receptors family 3 profile" evidence="14">
    <location>
        <begin position="1374"/>
        <end position="1638"/>
    </location>
</feature>
<feature type="transmembrane region" description="Helical" evidence="12">
    <location>
        <begin position="722"/>
        <end position="746"/>
    </location>
</feature>
<evidence type="ECO:0000256" key="3">
    <source>
        <dbReference type="ARBA" id="ARBA00022475"/>
    </source>
</evidence>
<feature type="domain" description="G-protein coupled receptors family 3 profile" evidence="14">
    <location>
        <begin position="607"/>
        <end position="803"/>
    </location>
</feature>
<evidence type="ECO:0000259" key="14">
    <source>
        <dbReference type="PROSITE" id="PS50259"/>
    </source>
</evidence>
<dbReference type="Proteomes" id="UP001274896">
    <property type="component" value="Unassembled WGS sequence"/>
</dbReference>
<keyword evidence="9" id="KW-0675">Receptor</keyword>
<evidence type="ECO:0000256" key="10">
    <source>
        <dbReference type="ARBA" id="ARBA00023180"/>
    </source>
</evidence>
<dbReference type="InterPro" id="IPR038550">
    <property type="entry name" value="GPCR_3_9-Cys_sf"/>
</dbReference>
<dbReference type="InterPro" id="IPR000068">
    <property type="entry name" value="GPCR_3_Ca_sens_rcpt-rel"/>
</dbReference>
<dbReference type="PROSITE" id="PS00981">
    <property type="entry name" value="G_PROTEIN_RECEP_F3_3"/>
    <property type="match status" value="1"/>
</dbReference>
<feature type="signal peptide" evidence="13">
    <location>
        <begin position="1"/>
        <end position="25"/>
    </location>
</feature>
<dbReference type="Pfam" id="PF00003">
    <property type="entry name" value="7tm_3"/>
    <property type="match status" value="2"/>
</dbReference>
<dbReference type="GO" id="GO:0004930">
    <property type="term" value="F:G protein-coupled receptor activity"/>
    <property type="evidence" value="ECO:0007669"/>
    <property type="project" value="UniProtKB-KW"/>
</dbReference>
<protein>
    <recommendedName>
        <fullName evidence="14">G-protein coupled receptors family 3 profile domain-containing protein</fullName>
    </recommendedName>
</protein>
<name>A0AAE0RAC3_9TELE</name>
<feature type="transmembrane region" description="Helical" evidence="12">
    <location>
        <begin position="677"/>
        <end position="701"/>
    </location>
</feature>
<feature type="transmembrane region" description="Helical" evidence="12">
    <location>
        <begin position="1568"/>
        <end position="1588"/>
    </location>
</feature>
<accession>A0AAE0RAC3</accession>
<keyword evidence="5 13" id="KW-0732">Signal</keyword>
<keyword evidence="8 12" id="KW-0472">Membrane</keyword>
<comment type="similarity">
    <text evidence="2">Belongs to the G-protein coupled receptor 3 family.</text>
</comment>
<gene>
    <name evidence="15" type="ORF">QTP70_020331</name>
</gene>
<keyword evidence="4 12" id="KW-0812">Transmembrane</keyword>
<dbReference type="FunFam" id="3.40.50.2300:FF:000016">
    <property type="entry name" value="Taste 1 receptor member 2"/>
    <property type="match status" value="2"/>
</dbReference>
<evidence type="ECO:0000256" key="7">
    <source>
        <dbReference type="ARBA" id="ARBA00023040"/>
    </source>
</evidence>
<feature type="chain" id="PRO_5042065362" description="G-protein coupled receptors family 3 profile domain-containing protein" evidence="13">
    <location>
        <begin position="26"/>
        <end position="1638"/>
    </location>
</feature>
<organism evidence="15 16">
    <name type="scientific">Hemibagrus guttatus</name>
    <dbReference type="NCBI Taxonomy" id="175788"/>
    <lineage>
        <taxon>Eukaryota</taxon>
        <taxon>Metazoa</taxon>
        <taxon>Chordata</taxon>
        <taxon>Craniata</taxon>
        <taxon>Vertebrata</taxon>
        <taxon>Euteleostomi</taxon>
        <taxon>Actinopterygii</taxon>
        <taxon>Neopterygii</taxon>
        <taxon>Teleostei</taxon>
        <taxon>Ostariophysi</taxon>
        <taxon>Siluriformes</taxon>
        <taxon>Bagridae</taxon>
        <taxon>Hemibagrus</taxon>
    </lineage>
</organism>
<feature type="transmembrane region" description="Helical" evidence="12">
    <location>
        <begin position="1533"/>
        <end position="1556"/>
    </location>
</feature>
<keyword evidence="7" id="KW-0297">G-protein coupled receptor</keyword>